<dbReference type="Gramene" id="AET5Gv21108300.1">
    <property type="protein sequence ID" value="AET5Gv21108300.1"/>
    <property type="gene ID" value="AET5Gv21108300"/>
</dbReference>
<dbReference type="EnsemblPlants" id="AET5Gv21108300.1">
    <property type="protein sequence ID" value="AET5Gv21108300.1"/>
    <property type="gene ID" value="AET5Gv21108300"/>
</dbReference>
<protein>
    <submittedName>
        <fullName evidence="2">Uncharacterized protein</fullName>
    </submittedName>
</protein>
<feature type="region of interest" description="Disordered" evidence="1">
    <location>
        <begin position="1"/>
        <end position="51"/>
    </location>
</feature>
<reference evidence="2" key="4">
    <citation type="submission" date="2019-03" db="UniProtKB">
        <authorList>
            <consortium name="EnsemblPlants"/>
        </authorList>
    </citation>
    <scope>IDENTIFICATION</scope>
</reference>
<proteinExistence type="predicted"/>
<reference evidence="3" key="2">
    <citation type="journal article" date="2017" name="Nat. Plants">
        <title>The Aegilops tauschii genome reveals multiple impacts of transposons.</title>
        <authorList>
            <person name="Zhao G."/>
            <person name="Zou C."/>
            <person name="Li K."/>
            <person name="Wang K."/>
            <person name="Li T."/>
            <person name="Gao L."/>
            <person name="Zhang X."/>
            <person name="Wang H."/>
            <person name="Yang Z."/>
            <person name="Liu X."/>
            <person name="Jiang W."/>
            <person name="Mao L."/>
            <person name="Kong X."/>
            <person name="Jiao Y."/>
            <person name="Jia J."/>
        </authorList>
    </citation>
    <scope>NUCLEOTIDE SEQUENCE [LARGE SCALE GENOMIC DNA]</scope>
    <source>
        <strain evidence="3">cv. AL8/78</strain>
    </source>
</reference>
<accession>A0A453M9T8</accession>
<evidence type="ECO:0000313" key="3">
    <source>
        <dbReference type="Proteomes" id="UP000015105"/>
    </source>
</evidence>
<dbReference type="Proteomes" id="UP000015105">
    <property type="component" value="Chromosome 5D"/>
</dbReference>
<name>A0A453M9T8_AEGTS</name>
<organism evidence="2 3">
    <name type="scientific">Aegilops tauschii subsp. strangulata</name>
    <name type="common">Goatgrass</name>
    <dbReference type="NCBI Taxonomy" id="200361"/>
    <lineage>
        <taxon>Eukaryota</taxon>
        <taxon>Viridiplantae</taxon>
        <taxon>Streptophyta</taxon>
        <taxon>Embryophyta</taxon>
        <taxon>Tracheophyta</taxon>
        <taxon>Spermatophyta</taxon>
        <taxon>Magnoliopsida</taxon>
        <taxon>Liliopsida</taxon>
        <taxon>Poales</taxon>
        <taxon>Poaceae</taxon>
        <taxon>BOP clade</taxon>
        <taxon>Pooideae</taxon>
        <taxon>Triticodae</taxon>
        <taxon>Triticeae</taxon>
        <taxon>Triticinae</taxon>
        <taxon>Aegilops</taxon>
    </lineage>
</organism>
<reference evidence="2" key="3">
    <citation type="journal article" date="2017" name="Nature">
        <title>Genome sequence of the progenitor of the wheat D genome Aegilops tauschii.</title>
        <authorList>
            <person name="Luo M.C."/>
            <person name="Gu Y.Q."/>
            <person name="Puiu D."/>
            <person name="Wang H."/>
            <person name="Twardziok S.O."/>
            <person name="Deal K.R."/>
            <person name="Huo N."/>
            <person name="Zhu T."/>
            <person name="Wang L."/>
            <person name="Wang Y."/>
            <person name="McGuire P.E."/>
            <person name="Liu S."/>
            <person name="Long H."/>
            <person name="Ramasamy R.K."/>
            <person name="Rodriguez J.C."/>
            <person name="Van S.L."/>
            <person name="Yuan L."/>
            <person name="Wang Z."/>
            <person name="Xia Z."/>
            <person name="Xiao L."/>
            <person name="Anderson O.D."/>
            <person name="Ouyang S."/>
            <person name="Liang Y."/>
            <person name="Zimin A.V."/>
            <person name="Pertea G."/>
            <person name="Qi P."/>
            <person name="Bennetzen J.L."/>
            <person name="Dai X."/>
            <person name="Dawson M.W."/>
            <person name="Muller H.G."/>
            <person name="Kugler K."/>
            <person name="Rivarola-Duarte L."/>
            <person name="Spannagl M."/>
            <person name="Mayer K.F.X."/>
            <person name="Lu F.H."/>
            <person name="Bevan M.W."/>
            <person name="Leroy P."/>
            <person name="Li P."/>
            <person name="You F.M."/>
            <person name="Sun Q."/>
            <person name="Liu Z."/>
            <person name="Lyons E."/>
            <person name="Wicker T."/>
            <person name="Salzberg S.L."/>
            <person name="Devos K.M."/>
            <person name="Dvorak J."/>
        </authorList>
    </citation>
    <scope>NUCLEOTIDE SEQUENCE [LARGE SCALE GENOMIC DNA]</scope>
    <source>
        <strain evidence="2">cv. AL8/78</strain>
    </source>
</reference>
<dbReference type="AlphaFoldDB" id="A0A453M9T8"/>
<reference evidence="3" key="1">
    <citation type="journal article" date="2014" name="Science">
        <title>Ancient hybridizations among the ancestral genomes of bread wheat.</title>
        <authorList>
            <consortium name="International Wheat Genome Sequencing Consortium,"/>
            <person name="Marcussen T."/>
            <person name="Sandve S.R."/>
            <person name="Heier L."/>
            <person name="Spannagl M."/>
            <person name="Pfeifer M."/>
            <person name="Jakobsen K.S."/>
            <person name="Wulff B.B."/>
            <person name="Steuernagel B."/>
            <person name="Mayer K.F."/>
            <person name="Olsen O.A."/>
        </authorList>
    </citation>
    <scope>NUCLEOTIDE SEQUENCE [LARGE SCALE GENOMIC DNA]</scope>
    <source>
        <strain evidence="3">cv. AL8/78</strain>
    </source>
</reference>
<keyword evidence="3" id="KW-1185">Reference proteome</keyword>
<evidence type="ECO:0000313" key="2">
    <source>
        <dbReference type="EnsemblPlants" id="AET5Gv21108300.1"/>
    </source>
</evidence>
<sequence>HGDGGTPRRLHPSKGGPREPSEQQLQARQHTTLSTPSNPPLSPPRRIPTPP</sequence>
<reference evidence="2" key="5">
    <citation type="journal article" date="2021" name="G3 (Bethesda)">
        <title>Aegilops tauschii genome assembly Aet v5.0 features greater sequence contiguity and improved annotation.</title>
        <authorList>
            <person name="Wang L."/>
            <person name="Zhu T."/>
            <person name="Rodriguez J.C."/>
            <person name="Deal K.R."/>
            <person name="Dubcovsky J."/>
            <person name="McGuire P.E."/>
            <person name="Lux T."/>
            <person name="Spannagl M."/>
            <person name="Mayer K.F.X."/>
            <person name="Baldrich P."/>
            <person name="Meyers B.C."/>
            <person name="Huo N."/>
            <person name="Gu Y.Q."/>
            <person name="Zhou H."/>
            <person name="Devos K.M."/>
            <person name="Bennetzen J.L."/>
            <person name="Unver T."/>
            <person name="Budak H."/>
            <person name="Gulick P.J."/>
            <person name="Galiba G."/>
            <person name="Kalapos B."/>
            <person name="Nelson D.R."/>
            <person name="Li P."/>
            <person name="You F.M."/>
            <person name="Luo M.C."/>
            <person name="Dvorak J."/>
        </authorList>
    </citation>
    <scope>NUCLEOTIDE SEQUENCE [LARGE SCALE GENOMIC DNA]</scope>
    <source>
        <strain evidence="2">cv. AL8/78</strain>
    </source>
</reference>
<feature type="compositionally biased region" description="Pro residues" evidence="1">
    <location>
        <begin position="37"/>
        <end position="51"/>
    </location>
</feature>
<evidence type="ECO:0000256" key="1">
    <source>
        <dbReference type="SAM" id="MobiDB-lite"/>
    </source>
</evidence>